<dbReference type="PaxDb" id="160488-PP_5236"/>
<evidence type="ECO:0000313" key="3">
    <source>
        <dbReference type="EMBL" id="AAN70801.1"/>
    </source>
</evidence>
<dbReference type="Gene3D" id="1.25.40.10">
    <property type="entry name" value="Tetratricopeptide repeat domain"/>
    <property type="match status" value="1"/>
</dbReference>
<dbReference type="InterPro" id="IPR025115">
    <property type="entry name" value="DUF4034"/>
</dbReference>
<organism evidence="3 4">
    <name type="scientific">Pseudomonas putida (strain ATCC 47054 / DSM 6125 / CFBP 8728 / NCIMB 11950 / KT2440)</name>
    <dbReference type="NCBI Taxonomy" id="160488"/>
    <lineage>
        <taxon>Bacteria</taxon>
        <taxon>Pseudomonadati</taxon>
        <taxon>Pseudomonadota</taxon>
        <taxon>Gammaproteobacteria</taxon>
        <taxon>Pseudomonadales</taxon>
        <taxon>Pseudomonadaceae</taxon>
        <taxon>Pseudomonas</taxon>
    </lineage>
</organism>
<dbReference type="Pfam" id="PF13226">
    <property type="entry name" value="DUF4034"/>
    <property type="match status" value="1"/>
</dbReference>
<keyword evidence="4" id="KW-1185">Reference proteome</keyword>
<dbReference type="PATRIC" id="fig|160488.4.peg.5585"/>
<dbReference type="OrthoDB" id="8976726at2"/>
<accession>Q88CE5</accession>
<reference evidence="3 4" key="1">
    <citation type="journal article" date="2002" name="Environ. Microbiol.">
        <title>Complete genome sequence and comparative analysis of the metabolically versatile Pseudomonas putida KT2440.</title>
        <authorList>
            <person name="Nelson K.E."/>
            <person name="Weinel C."/>
            <person name="Paulsen I.T."/>
            <person name="Dodson R.J."/>
            <person name="Hilbert H."/>
            <person name="Martins dos Santos V.A."/>
            <person name="Fouts D.E."/>
            <person name="Gill S.R."/>
            <person name="Pop M."/>
            <person name="Holmes M."/>
            <person name="Brinkac L."/>
            <person name="Beanan M."/>
            <person name="DeBoy R.T."/>
            <person name="Daugherty S."/>
            <person name="Kolonay J."/>
            <person name="Madupu R."/>
            <person name="Nelson W."/>
            <person name="White O."/>
            <person name="Peterson J."/>
            <person name="Khouri H."/>
            <person name="Hance I."/>
            <person name="Chris Lee P."/>
            <person name="Holtzapple E."/>
            <person name="Scanlan D."/>
            <person name="Tran K."/>
            <person name="Moazzez A."/>
            <person name="Utterback T."/>
            <person name="Rizzo M."/>
            <person name="Lee K."/>
            <person name="Kosack D."/>
            <person name="Moestl D."/>
            <person name="Wedler H."/>
            <person name="Lauber J."/>
            <person name="Stjepandic D."/>
            <person name="Hoheisel J."/>
            <person name="Straetz M."/>
            <person name="Heim S."/>
            <person name="Kiewitz C."/>
            <person name="Eisen J.A."/>
            <person name="Timmis K.N."/>
            <person name="Dusterhoft A."/>
            <person name="Tummler B."/>
            <person name="Fraser C.M."/>
        </authorList>
    </citation>
    <scope>NUCLEOTIDE SEQUENCE [LARGE SCALE GENOMIC DNA]</scope>
    <source>
        <strain evidence="4">ATCC 47054 / DSM 6125 / CFBP 8728 / NCIMB 11950 / KT2440</strain>
    </source>
</reference>
<evidence type="ECO:0000313" key="4">
    <source>
        <dbReference type="Proteomes" id="UP000000556"/>
    </source>
</evidence>
<dbReference type="EMBL" id="AE015451">
    <property type="protein sequence ID" value="AAN70801.1"/>
    <property type="molecule type" value="Genomic_DNA"/>
</dbReference>
<dbReference type="HOGENOM" id="CLU_412111_0_0_6"/>
<feature type="domain" description="DUF4034" evidence="2">
    <location>
        <begin position="25"/>
        <end position="286"/>
    </location>
</feature>
<dbReference type="AlphaFoldDB" id="Q88CE5"/>
<dbReference type="Proteomes" id="UP000000556">
    <property type="component" value="Chromosome"/>
</dbReference>
<dbReference type="KEGG" id="ppu:PP_5236"/>
<dbReference type="InterPro" id="IPR011990">
    <property type="entry name" value="TPR-like_helical_dom_sf"/>
</dbReference>
<feature type="region of interest" description="Disordered" evidence="1">
    <location>
        <begin position="688"/>
        <end position="707"/>
    </location>
</feature>
<proteinExistence type="predicted"/>
<dbReference type="eggNOG" id="COG0790">
    <property type="taxonomic scope" value="Bacteria"/>
</dbReference>
<evidence type="ECO:0000259" key="2">
    <source>
        <dbReference type="Pfam" id="PF13226"/>
    </source>
</evidence>
<name>Q88CE5_PSEPK</name>
<dbReference type="SUPFAM" id="SSF81901">
    <property type="entry name" value="HCP-like"/>
    <property type="match status" value="1"/>
</dbReference>
<reference evidence="3 4" key="2">
    <citation type="journal article" date="2016" name="Environ. Microbiol.">
        <title>The revisited genome of Pseudomonas putida KT2440 enlightens its value as a robust metabolic chassis.</title>
        <authorList>
            <person name="Belda E."/>
            <person name="van Heck R.G."/>
            <person name="Lopez-Sanchez M.J."/>
            <person name="Cruveiller S."/>
            <person name="Barbe V."/>
            <person name="Fraser C."/>
            <person name="Klenk H.P."/>
            <person name="Petersen J."/>
            <person name="Morgat A."/>
            <person name="Nikel P.I."/>
            <person name="Vallenet D."/>
            <person name="Rouy Z."/>
            <person name="Sekowska A."/>
            <person name="Martins Dos Santos V.A."/>
            <person name="de Lorenzo V."/>
            <person name="Danchin A."/>
            <person name="Medigue C."/>
        </authorList>
    </citation>
    <scope>NUCLEOTIDE SEQUENCE [LARGE SCALE GENOMIC DNA]</scope>
    <source>
        <strain evidence="4">ATCC 47054 / DSM 6125 / CFBP 8728 / NCIMB 11950 / KT2440</strain>
    </source>
</reference>
<protein>
    <recommendedName>
        <fullName evidence="2">DUF4034 domain-containing protein</fullName>
    </recommendedName>
</protein>
<dbReference type="BioCyc" id="PPUT160488:G1G01-5589-MONOMER"/>
<sequence length="707" mass="78798">MGWHCVFFQMDLRYCSVQTLARTHQVMRELVQASAFVELNRFFDRLEAQWRQAPPGEFPAYLAAIDGHMLLDQENQGDRALSQVLRAWIDACPRAYHPQVVMGMHCFHRACQVQVDGPRNAARLLAVAQICESATAHLLRAMDRSAHPVAAAIGMLRISAQFHEPGWLLQLFQGEPARFRPSAHADVEVQEAAAPLLVRHGLLPLAELPQSLPRYLGKRVDHENEDPRYYWLRHALIARPGCFEAIQALAVYLLPRWGGSLDAFELLVNGPLCATWDERLRNALRWMAVEGRLKLPQADKVQAVADWQHVFEDWSQRPLRPRERAVVLAWRGALRSRVSGDHAGAMRDFGASLACNADLGAIRAMGVPFRCLAELILRDGMADEKQLLHGAIERLCDGRSHAAACALRAVGHRFGLWALPRSAEQARLWLQRAVSRQCAGQAPGFEVLEVARLLWAANRHEVACYLYERCAELNLPGAALALYELHHGGLANTPAHYLDDEAAGYWLQRAVEAGSRQAKYNLACLRMDGDEDLNERSAMLAVRRLLVDALGNGQTNACARLHLGILLRRFGEAQERSEAVAYLLSLVEHPDPWLAGRASAELGLAWMQGRGTRKQSRFAAIQWVNRAASLQPRDSAIGDIQAQILNSHSRVKTLFTQCGAALFRGTLHASELPPKQAFTHAESLRVKPASDGLRRAHKPRLSGPMQG</sequence>
<gene>
    <name evidence="3" type="ordered locus">PP_5236</name>
</gene>
<evidence type="ECO:0000256" key="1">
    <source>
        <dbReference type="SAM" id="MobiDB-lite"/>
    </source>
</evidence>